<evidence type="ECO:0000256" key="1">
    <source>
        <dbReference type="SAM" id="SignalP"/>
    </source>
</evidence>
<accession>A0A8E2J5D7</accession>
<reference evidence="2 3" key="1">
    <citation type="submission" date="2016-07" db="EMBL/GenBank/DDBJ databases">
        <title>Draft genome of the white-rot fungus Obba rivulosa 3A-2.</title>
        <authorList>
            <consortium name="DOE Joint Genome Institute"/>
            <person name="Miettinen O."/>
            <person name="Riley R."/>
            <person name="Acob R."/>
            <person name="Barry K."/>
            <person name="Cullen D."/>
            <person name="De Vries R."/>
            <person name="Hainaut M."/>
            <person name="Hatakka A."/>
            <person name="Henrissat B."/>
            <person name="Hilden K."/>
            <person name="Kuo R."/>
            <person name="Labutti K."/>
            <person name="Lipzen A."/>
            <person name="Makela M.R."/>
            <person name="Sandor L."/>
            <person name="Spatafora J.W."/>
            <person name="Grigoriev I.V."/>
            <person name="Hibbett D.S."/>
        </authorList>
    </citation>
    <scope>NUCLEOTIDE SEQUENCE [LARGE SCALE GENOMIC DNA]</scope>
    <source>
        <strain evidence="2 3">3A-2</strain>
    </source>
</reference>
<dbReference type="Proteomes" id="UP000250043">
    <property type="component" value="Unassembled WGS sequence"/>
</dbReference>
<dbReference type="EMBL" id="KV722338">
    <property type="protein sequence ID" value="OCH95117.1"/>
    <property type="molecule type" value="Genomic_DNA"/>
</dbReference>
<feature type="signal peptide" evidence="1">
    <location>
        <begin position="1"/>
        <end position="20"/>
    </location>
</feature>
<name>A0A8E2J5D7_9APHY</name>
<evidence type="ECO:0000313" key="3">
    <source>
        <dbReference type="Proteomes" id="UP000250043"/>
    </source>
</evidence>
<organism evidence="2 3">
    <name type="scientific">Obba rivulosa</name>
    <dbReference type="NCBI Taxonomy" id="1052685"/>
    <lineage>
        <taxon>Eukaryota</taxon>
        <taxon>Fungi</taxon>
        <taxon>Dikarya</taxon>
        <taxon>Basidiomycota</taxon>
        <taxon>Agaricomycotina</taxon>
        <taxon>Agaricomycetes</taxon>
        <taxon>Polyporales</taxon>
        <taxon>Gelatoporiaceae</taxon>
        <taxon>Obba</taxon>
    </lineage>
</organism>
<keyword evidence="1" id="KW-0732">Signal</keyword>
<proteinExistence type="predicted"/>
<feature type="chain" id="PRO_5034920077" evidence="1">
    <location>
        <begin position="21"/>
        <end position="133"/>
    </location>
</feature>
<gene>
    <name evidence="2" type="ORF">OBBRIDRAFT_643392</name>
</gene>
<dbReference type="OrthoDB" id="3543113at2759"/>
<keyword evidence="3" id="KW-1185">Reference proteome</keyword>
<sequence length="133" mass="14871">MHRCLQTVDTLLLILQYFKAHDGLPITQNTSALSALARTCRAFCDLALDLLWENQWTLVNLVRCLPADAWRIDIEEHMEVGNDGAIPKPPEGSVVRTSYVSVDASHKVFRALSDLCSRLTGKDSISTRPESNF</sequence>
<dbReference type="AlphaFoldDB" id="A0A8E2J5D7"/>
<evidence type="ECO:0000313" key="2">
    <source>
        <dbReference type="EMBL" id="OCH95117.1"/>
    </source>
</evidence>
<protein>
    <submittedName>
        <fullName evidence="2">Uncharacterized protein</fullName>
    </submittedName>
</protein>